<evidence type="ECO:0000256" key="3">
    <source>
        <dbReference type="ARBA" id="ARBA00022475"/>
    </source>
</evidence>
<keyword evidence="6" id="KW-1133">Transmembrane helix</keyword>
<dbReference type="STRING" id="454.Lisr_2711"/>
<keyword evidence="4" id="KW-0997">Cell inner membrane</keyword>
<evidence type="ECO:0000256" key="8">
    <source>
        <dbReference type="ARBA" id="ARBA00035655"/>
    </source>
</evidence>
<dbReference type="Pfam" id="PF04143">
    <property type="entry name" value="Sulf_transp"/>
    <property type="match status" value="1"/>
</dbReference>
<reference evidence="9 10" key="1">
    <citation type="submission" date="2015-11" db="EMBL/GenBank/DDBJ databases">
        <title>Genomic analysis of 38 Legionella species identifies large and diverse effector repertoires.</title>
        <authorList>
            <person name="Burstein D."/>
            <person name="Amaro F."/>
            <person name="Zusman T."/>
            <person name="Lifshitz Z."/>
            <person name="Cohen O."/>
            <person name="Gilbert J.A."/>
            <person name="Pupko T."/>
            <person name="Shuman H.A."/>
            <person name="Segal G."/>
        </authorList>
    </citation>
    <scope>NUCLEOTIDE SEQUENCE [LARGE SCALE GENOMIC DNA]</scope>
    <source>
        <strain evidence="9 10">Bercovier 4</strain>
    </source>
</reference>
<proteinExistence type="inferred from homology"/>
<dbReference type="AlphaFoldDB" id="A0A0W0V2Q3"/>
<keyword evidence="10" id="KW-1185">Reference proteome</keyword>
<keyword evidence="7" id="KW-0472">Membrane</keyword>
<organism evidence="9 10">
    <name type="scientific">Legionella israelensis</name>
    <dbReference type="NCBI Taxonomy" id="454"/>
    <lineage>
        <taxon>Bacteria</taxon>
        <taxon>Pseudomonadati</taxon>
        <taxon>Pseudomonadota</taxon>
        <taxon>Gammaproteobacteria</taxon>
        <taxon>Legionellales</taxon>
        <taxon>Legionellaceae</taxon>
        <taxon>Legionella</taxon>
    </lineage>
</organism>
<dbReference type="RefSeq" id="WP_058502987.1">
    <property type="nucleotide sequence ID" value="NZ_CAAAJA010000049.1"/>
</dbReference>
<dbReference type="InterPro" id="IPR007272">
    <property type="entry name" value="Sulf_transp_TsuA/YedE"/>
</dbReference>
<keyword evidence="3" id="KW-1003">Cell membrane</keyword>
<evidence type="ECO:0000256" key="7">
    <source>
        <dbReference type="ARBA" id="ARBA00023136"/>
    </source>
</evidence>
<protein>
    <submittedName>
        <fullName evidence="9">Transporter protein</fullName>
    </submittedName>
</protein>
<dbReference type="PATRIC" id="fig|454.4.peg.2978"/>
<keyword evidence="5" id="KW-0812">Transmembrane</keyword>
<evidence type="ECO:0000256" key="4">
    <source>
        <dbReference type="ARBA" id="ARBA00022519"/>
    </source>
</evidence>
<dbReference type="OrthoDB" id="9814020at2"/>
<dbReference type="Proteomes" id="UP000054761">
    <property type="component" value="Unassembled WGS sequence"/>
</dbReference>
<sequence length="144" mass="15494">MDYTVFTPYKGLLGGFLIGLSAVLLMLIHGRIAGMSSMVHGLCPPGKKIEFWRAAFILGLITGGLSYYLFPAIQFPLRVNFPILILILGGFCVGFGTRMGHGCTAGHGVCGVARLSLRSVIATITFFISAVITTLIMRHLIGVY</sequence>
<evidence type="ECO:0000256" key="2">
    <source>
        <dbReference type="ARBA" id="ARBA00022448"/>
    </source>
</evidence>
<comment type="caution">
    <text evidence="9">The sequence shown here is derived from an EMBL/GenBank/DDBJ whole genome shotgun (WGS) entry which is preliminary data.</text>
</comment>
<dbReference type="EMBL" id="LNYH01000150">
    <property type="protein sequence ID" value="KTD14102.1"/>
    <property type="molecule type" value="Genomic_DNA"/>
</dbReference>
<evidence type="ECO:0000256" key="6">
    <source>
        <dbReference type="ARBA" id="ARBA00022989"/>
    </source>
</evidence>
<keyword evidence="2" id="KW-0813">Transport</keyword>
<evidence type="ECO:0000313" key="10">
    <source>
        <dbReference type="Proteomes" id="UP000054761"/>
    </source>
</evidence>
<dbReference type="PANTHER" id="PTHR30574:SF1">
    <property type="entry name" value="SULPHUR TRANSPORT DOMAIN-CONTAINING PROTEIN"/>
    <property type="match status" value="1"/>
</dbReference>
<evidence type="ECO:0000313" key="9">
    <source>
        <dbReference type="EMBL" id="KTD14102.1"/>
    </source>
</evidence>
<evidence type="ECO:0000256" key="5">
    <source>
        <dbReference type="ARBA" id="ARBA00022692"/>
    </source>
</evidence>
<comment type="similarity">
    <text evidence="8">Belongs to the TsuA/YedE (TC 9.B.102) family.</text>
</comment>
<gene>
    <name evidence="9" type="ORF">Lisr_2711</name>
</gene>
<dbReference type="GO" id="GO:0005886">
    <property type="term" value="C:plasma membrane"/>
    <property type="evidence" value="ECO:0007669"/>
    <property type="project" value="UniProtKB-SubCell"/>
</dbReference>
<accession>A0A0W0V2Q3</accession>
<evidence type="ECO:0000256" key="1">
    <source>
        <dbReference type="ARBA" id="ARBA00004429"/>
    </source>
</evidence>
<comment type="subcellular location">
    <subcellularLocation>
        <location evidence="1">Cell inner membrane</location>
        <topology evidence="1">Multi-pass membrane protein</topology>
    </subcellularLocation>
</comment>
<name>A0A0W0V2Q3_9GAMM</name>
<dbReference type="PANTHER" id="PTHR30574">
    <property type="entry name" value="INNER MEMBRANE PROTEIN YEDE"/>
    <property type="match status" value="1"/>
</dbReference>